<name>A0A8I0GE11_9ACTO</name>
<keyword evidence="6" id="KW-1185">Reference proteome</keyword>
<proteinExistence type="inferred from homology"/>
<protein>
    <submittedName>
        <fullName evidence="5">Glycosyl hydrolase family 32</fullName>
    </submittedName>
</protein>
<evidence type="ECO:0000313" key="6">
    <source>
        <dbReference type="Proteomes" id="UP000627538"/>
    </source>
</evidence>
<comment type="similarity">
    <text evidence="1">Belongs to the glycosyl hydrolase 32 family.</text>
</comment>
<evidence type="ECO:0000259" key="4">
    <source>
        <dbReference type="Pfam" id="PF00251"/>
    </source>
</evidence>
<reference evidence="5 6" key="1">
    <citation type="submission" date="2020-08" db="EMBL/GenBank/DDBJ databases">
        <title>Winkia gen. nov., sp. nov., isolated from faeces of the Anser albifrons in China.</title>
        <authorList>
            <person name="Liu Q."/>
        </authorList>
    </citation>
    <scope>NUCLEOTIDE SEQUENCE [LARGE SCALE GENOMIC DNA]</scope>
    <source>
        <strain evidence="5 6">C62</strain>
    </source>
</reference>
<keyword evidence="2 5" id="KW-0378">Hydrolase</keyword>
<dbReference type="InterPro" id="IPR013148">
    <property type="entry name" value="Glyco_hydro_32_N"/>
</dbReference>
<dbReference type="Pfam" id="PF00251">
    <property type="entry name" value="Glyco_hydro_32N"/>
    <property type="match status" value="1"/>
</dbReference>
<dbReference type="RefSeq" id="WP_191071211.1">
    <property type="nucleotide sequence ID" value="NZ_CP060506.1"/>
</dbReference>
<evidence type="ECO:0000313" key="5">
    <source>
        <dbReference type="EMBL" id="MBD3689142.1"/>
    </source>
</evidence>
<dbReference type="GO" id="GO:0016798">
    <property type="term" value="F:hydrolase activity, acting on glycosyl bonds"/>
    <property type="evidence" value="ECO:0007669"/>
    <property type="project" value="UniProtKB-KW"/>
</dbReference>
<sequence length="303" mass="34069">MALRLRDHWIWDHWILTGDDHLDLFFLRASRALHDPFRRHFRASIGHAVSHDDGATWQLLPDALVHADAPAFDDRACWTGSAIRHPDGFIRLFYTGISHGDGGRLVQRIGWADSRDGVTFTRMSRPPLEADPRWYAVPGDADVNWRDPFVFRHEGRWHMVITASAAGAPPGYGGVIGHAVSDDLETWQVREPLTEPSRFRHLECSQVRRIDGTDYLVFSCGATMLVDPSQGSVWVAKGESPLGPFDLAGARYVSPDHLYAGQLFQDTSAQWWFTGFDSVDDTNFPGVVADPIAWRDLELRTPA</sequence>
<dbReference type="Proteomes" id="UP000627538">
    <property type="component" value="Unassembled WGS sequence"/>
</dbReference>
<gene>
    <name evidence="5" type="ORF">H8R10_02705</name>
</gene>
<comment type="caution">
    <text evidence="5">The sequence shown here is derived from an EMBL/GenBank/DDBJ whole genome shotgun (WGS) entry which is preliminary data.</text>
</comment>
<dbReference type="InterPro" id="IPR051214">
    <property type="entry name" value="GH32_Enzymes"/>
</dbReference>
<dbReference type="PANTHER" id="PTHR43101">
    <property type="entry name" value="BETA-FRUCTOSIDASE"/>
    <property type="match status" value="1"/>
</dbReference>
<accession>A0A8I0GE11</accession>
<dbReference type="InterPro" id="IPR023296">
    <property type="entry name" value="Glyco_hydro_beta-prop_sf"/>
</dbReference>
<dbReference type="Gene3D" id="2.115.10.20">
    <property type="entry name" value="Glycosyl hydrolase domain, family 43"/>
    <property type="match status" value="1"/>
</dbReference>
<dbReference type="AlphaFoldDB" id="A0A8I0GE11"/>
<evidence type="ECO:0000256" key="2">
    <source>
        <dbReference type="ARBA" id="ARBA00022801"/>
    </source>
</evidence>
<dbReference type="CDD" id="cd18609">
    <property type="entry name" value="GH32-like"/>
    <property type="match status" value="1"/>
</dbReference>
<evidence type="ECO:0000256" key="3">
    <source>
        <dbReference type="ARBA" id="ARBA00023295"/>
    </source>
</evidence>
<feature type="domain" description="Glycosyl hydrolase family 32 N-terminal" evidence="4">
    <location>
        <begin position="46"/>
        <end position="273"/>
    </location>
</feature>
<evidence type="ECO:0000256" key="1">
    <source>
        <dbReference type="ARBA" id="ARBA00009902"/>
    </source>
</evidence>
<dbReference type="PANTHER" id="PTHR43101:SF1">
    <property type="entry name" value="BETA-FRUCTOSIDASE"/>
    <property type="match status" value="1"/>
</dbReference>
<dbReference type="SUPFAM" id="SSF75005">
    <property type="entry name" value="Arabinanase/levansucrase/invertase"/>
    <property type="match status" value="1"/>
</dbReference>
<dbReference type="EMBL" id="JACRUO010000001">
    <property type="protein sequence ID" value="MBD3689142.1"/>
    <property type="molecule type" value="Genomic_DNA"/>
</dbReference>
<organism evidence="5 6">
    <name type="scientific">Nanchangia anserum</name>
    <dbReference type="NCBI Taxonomy" id="2692125"/>
    <lineage>
        <taxon>Bacteria</taxon>
        <taxon>Bacillati</taxon>
        <taxon>Actinomycetota</taxon>
        <taxon>Actinomycetes</taxon>
        <taxon>Actinomycetales</taxon>
        <taxon>Actinomycetaceae</taxon>
        <taxon>Nanchangia</taxon>
    </lineage>
</organism>
<keyword evidence="3" id="KW-0326">Glycosidase</keyword>